<reference evidence="3" key="1">
    <citation type="submission" date="2015-07" db="EMBL/GenBank/DDBJ databases">
        <title>Genome Of Nitrogen-Fixing Cyanobacterium Nostoc piscinale CENA21 From Solimoes/Amazon River Floodplain Sediments And Comparative Genomics To Uncover Biosynthetic Natural Products Potential.</title>
        <authorList>
            <person name="Leao T.F."/>
            <person name="Leao P.N."/>
            <person name="Guimaraes P.I."/>
            <person name="de Melo A.G.C."/>
            <person name="Ramos R.T.J."/>
            <person name="Silva A."/>
            <person name="Fiore M.F."/>
            <person name="Schneider M.P.C."/>
        </authorList>
    </citation>
    <scope>NUCLEOTIDE SEQUENCE [LARGE SCALE GENOMIC DNA]</scope>
    <source>
        <strain evidence="3">CENA21</strain>
    </source>
</reference>
<name>A0A0M4TSW1_9NOSO</name>
<accession>A0A0M4TSW1</accession>
<evidence type="ECO:0008006" key="4">
    <source>
        <dbReference type="Google" id="ProtNLM"/>
    </source>
</evidence>
<dbReference type="RefSeq" id="WP_062288562.1">
    <property type="nucleotide sequence ID" value="NZ_CP012036.1"/>
</dbReference>
<dbReference type="PATRIC" id="fig|224013.5.peg.876"/>
<dbReference type="EMBL" id="CP012036">
    <property type="protein sequence ID" value="ALF52144.1"/>
    <property type="molecule type" value="Genomic_DNA"/>
</dbReference>
<feature type="region of interest" description="Disordered" evidence="1">
    <location>
        <begin position="1"/>
        <end position="23"/>
    </location>
</feature>
<evidence type="ECO:0000313" key="3">
    <source>
        <dbReference type="Proteomes" id="UP000062645"/>
    </source>
</evidence>
<feature type="region of interest" description="Disordered" evidence="1">
    <location>
        <begin position="235"/>
        <end position="263"/>
    </location>
</feature>
<reference evidence="2 3" key="2">
    <citation type="journal article" date="2016" name="Genome Announc.">
        <title>Draft Genome Sequence of the N2-Fixing Cyanobacterium Nostoc piscinale CENA21, Isolated from the Brazilian Amazon Floodplain.</title>
        <authorList>
            <person name="Leao T."/>
            <person name="Guimaraes P.I."/>
            <person name="de Melo A.G."/>
            <person name="Ramos R.T."/>
            <person name="Leao P.N."/>
            <person name="Silva A."/>
            <person name="Fiore M.F."/>
            <person name="Schneider M.P."/>
        </authorList>
    </citation>
    <scope>NUCLEOTIDE SEQUENCE [LARGE SCALE GENOMIC DNA]</scope>
    <source>
        <strain evidence="2 3">CENA21</strain>
    </source>
</reference>
<gene>
    <name evidence="2" type="ORF">ACX27_03625</name>
</gene>
<organism evidence="2 3">
    <name type="scientific">Nostoc piscinale CENA21</name>
    <dbReference type="NCBI Taxonomy" id="224013"/>
    <lineage>
        <taxon>Bacteria</taxon>
        <taxon>Bacillati</taxon>
        <taxon>Cyanobacteriota</taxon>
        <taxon>Cyanophyceae</taxon>
        <taxon>Nostocales</taxon>
        <taxon>Nostocaceae</taxon>
        <taxon>Nostoc</taxon>
    </lineage>
</organism>
<proteinExistence type="predicted"/>
<dbReference type="AlphaFoldDB" id="A0A0M4TSW1"/>
<dbReference type="KEGG" id="npz:ACX27_03625"/>
<protein>
    <recommendedName>
        <fullName evidence="4">EF-hand domain-containing protein</fullName>
    </recommendedName>
</protein>
<evidence type="ECO:0000256" key="1">
    <source>
        <dbReference type="SAM" id="MobiDB-lite"/>
    </source>
</evidence>
<evidence type="ECO:0000313" key="2">
    <source>
        <dbReference type="EMBL" id="ALF52144.1"/>
    </source>
</evidence>
<dbReference type="Proteomes" id="UP000062645">
    <property type="component" value="Chromosome"/>
</dbReference>
<keyword evidence="3" id="KW-1185">Reference proteome</keyword>
<dbReference type="OrthoDB" id="506602at2"/>
<sequence>MCGTPRGEGHDGSAATNGSSLPPVMNTLKFVESSKGYSREIQASLTNEVGISWGGAAIAAIVGGQMIPGKPPTGRPVIRDVSNAEPQQLSLFNYEPSTENNKPTIDTVAQLPAANGVDAEKLRQIFRHNGEQLQLMETRLKATNRLDAARRLIFLVVLYSLDVDGRQEIPRTELNDILKRVGLYDNNTATWIGKSADLIVERDMVGLRLSGQEQARKILTQVLDRSIEDKWNLTSGATSRNSKSSGKSEEDSENSTKNGKRKNNEFSKDVESWVANWKSLAFNIDFYAIIKDFTGMEKGLFGLWAISKATSNPEIVVSSNKLKQFLYLALGIKVDQSNLERRLQEASGQGSLIKVQGGFQILAPGLAEVERLINSRQNNASIDESSENAGEV</sequence>